<comment type="caution">
    <text evidence="2">The sequence shown here is derived from an EMBL/GenBank/DDBJ whole genome shotgun (WGS) entry which is preliminary data.</text>
</comment>
<dbReference type="SUPFAM" id="SSF81383">
    <property type="entry name" value="F-box domain"/>
    <property type="match status" value="1"/>
</dbReference>
<accession>A0A8H3H9E7</accession>
<dbReference type="EMBL" id="CAJMWT010004604">
    <property type="protein sequence ID" value="CAE6493024.1"/>
    <property type="molecule type" value="Genomic_DNA"/>
</dbReference>
<proteinExistence type="predicted"/>
<feature type="domain" description="F-box" evidence="1">
    <location>
        <begin position="8"/>
        <end position="48"/>
    </location>
</feature>
<protein>
    <recommendedName>
        <fullName evidence="1">F-box domain-containing protein</fullName>
    </recommendedName>
</protein>
<dbReference type="Proteomes" id="UP000663843">
    <property type="component" value="Unassembled WGS sequence"/>
</dbReference>
<evidence type="ECO:0000313" key="2">
    <source>
        <dbReference type="EMBL" id="CAE6493024.1"/>
    </source>
</evidence>
<gene>
    <name evidence="2" type="ORF">RDB_LOCUS131504</name>
</gene>
<name>A0A8H3H9E7_9AGAM</name>
<dbReference type="CDD" id="cd09917">
    <property type="entry name" value="F-box_SF"/>
    <property type="match status" value="1"/>
</dbReference>
<reference evidence="2" key="1">
    <citation type="submission" date="2021-01" db="EMBL/GenBank/DDBJ databases">
        <authorList>
            <person name="Kaushik A."/>
        </authorList>
    </citation>
    <scope>NUCLEOTIDE SEQUENCE</scope>
    <source>
        <strain evidence="2">AG2-2IIIB</strain>
    </source>
</reference>
<evidence type="ECO:0000313" key="3">
    <source>
        <dbReference type="Proteomes" id="UP000663843"/>
    </source>
</evidence>
<evidence type="ECO:0000259" key="1">
    <source>
        <dbReference type="SMART" id="SM00256"/>
    </source>
</evidence>
<sequence>MATSIGDISPEVIIQILHCCEYPSILRFAATCKTFSDLVAQSTSLQLHIELEANGLEIVKGSSKREATYFGILEDLRHFRDSWLSLNFGPPIVRPLGESQMLMWELREGFYIKAYSQTHGEADALQFIPLDATRPDPSPLLFDFTFSEFTADPGQALVAILFSDRALFVLVLFTVLESPTNNYYRRMNIHVQLCSSTTGLAHPSAQYPRLTAEFDSTFLPSTSDLGIEIMGHMVLIRLGLSDNPSRSYEVLIWNWQSGHFLMRISSREGICDLTFLDHRHLVVLAATRSTQEHLDTLALLVYLISDDATTWQDFPLPRLKTMDYPVSQPILRLEFPKIKETFTISRNRLLLQSKPTPGRILYAKSAGFACPYAITLGMTFSLRLREVNSRRANPPFFRVFLDGKFLLDQLRNNTNTETKILPWSMWGTNATRWFLDPMSPEYWISWMSGSRFIASTPDRSNHFVFDFSSPAIGRFQDRFPELRTSGGESGLTHRYLNPGLSQLAMEASPGVSAITVGADNPSLIDPDNDIGFDEPIVSRLPYRLAFRDSGRTNLNYDALQISGDYVVGVSMNKKPVLTFEGLYSEIVIQILHCCEYPTILRFAATCKAYRELLAHSTSLQLHIELEANGLELVKGSFQGDATYLKILEDLKQFREAWWELDLGDPVVRPVGKHTTLCREVQESYFIQAFSQSKGRHADALQFIPLDLETPDPSPLLFDSPFDKFAVDPGQELLACVSRNLGL</sequence>
<dbReference type="InterPro" id="IPR036047">
    <property type="entry name" value="F-box-like_dom_sf"/>
</dbReference>
<dbReference type="SMART" id="SM00256">
    <property type="entry name" value="FBOX"/>
    <property type="match status" value="2"/>
</dbReference>
<organism evidence="2 3">
    <name type="scientific">Rhizoctonia solani</name>
    <dbReference type="NCBI Taxonomy" id="456999"/>
    <lineage>
        <taxon>Eukaryota</taxon>
        <taxon>Fungi</taxon>
        <taxon>Dikarya</taxon>
        <taxon>Basidiomycota</taxon>
        <taxon>Agaricomycotina</taxon>
        <taxon>Agaricomycetes</taxon>
        <taxon>Cantharellales</taxon>
        <taxon>Ceratobasidiaceae</taxon>
        <taxon>Rhizoctonia</taxon>
    </lineage>
</organism>
<dbReference type="InterPro" id="IPR001810">
    <property type="entry name" value="F-box_dom"/>
</dbReference>
<dbReference type="AlphaFoldDB" id="A0A8H3H9E7"/>
<feature type="domain" description="F-box" evidence="1">
    <location>
        <begin position="582"/>
        <end position="622"/>
    </location>
</feature>
<dbReference type="Pfam" id="PF00646">
    <property type="entry name" value="F-box"/>
    <property type="match status" value="1"/>
</dbReference>